<evidence type="ECO:0000313" key="1">
    <source>
        <dbReference type="EMBL" id="KAL1521796.1"/>
    </source>
</evidence>
<proteinExistence type="predicted"/>
<protein>
    <submittedName>
        <fullName evidence="1">Uncharacterized protein</fullName>
    </submittedName>
</protein>
<gene>
    <name evidence="1" type="ORF">AB1Y20_021449</name>
</gene>
<name>A0AB34JIP5_PRYPA</name>
<dbReference type="Proteomes" id="UP001515480">
    <property type="component" value="Unassembled WGS sequence"/>
</dbReference>
<dbReference type="Gene3D" id="3.20.20.80">
    <property type="entry name" value="Glycosidases"/>
    <property type="match status" value="1"/>
</dbReference>
<keyword evidence="2" id="KW-1185">Reference proteome</keyword>
<organism evidence="1 2">
    <name type="scientific">Prymnesium parvum</name>
    <name type="common">Toxic golden alga</name>
    <dbReference type="NCBI Taxonomy" id="97485"/>
    <lineage>
        <taxon>Eukaryota</taxon>
        <taxon>Haptista</taxon>
        <taxon>Haptophyta</taxon>
        <taxon>Prymnesiophyceae</taxon>
        <taxon>Prymnesiales</taxon>
        <taxon>Prymnesiaceae</taxon>
        <taxon>Prymnesium</taxon>
    </lineage>
</organism>
<comment type="caution">
    <text evidence="1">The sequence shown here is derived from an EMBL/GenBank/DDBJ whole genome shotgun (WGS) entry which is preliminary data.</text>
</comment>
<reference evidence="1 2" key="1">
    <citation type="journal article" date="2024" name="Science">
        <title>Giant polyketide synthase enzymes in the biosynthesis of giant marine polyether toxins.</title>
        <authorList>
            <person name="Fallon T.R."/>
            <person name="Shende V.V."/>
            <person name="Wierzbicki I.H."/>
            <person name="Pendleton A.L."/>
            <person name="Watervoot N.F."/>
            <person name="Auber R.P."/>
            <person name="Gonzalez D.J."/>
            <person name="Wisecaver J.H."/>
            <person name="Moore B.S."/>
        </authorList>
    </citation>
    <scope>NUCLEOTIDE SEQUENCE [LARGE SCALE GENOMIC DNA]</scope>
    <source>
        <strain evidence="1 2">12B1</strain>
    </source>
</reference>
<evidence type="ECO:0000313" key="2">
    <source>
        <dbReference type="Proteomes" id="UP001515480"/>
    </source>
</evidence>
<dbReference type="EMBL" id="JBGBPQ010000007">
    <property type="protein sequence ID" value="KAL1521796.1"/>
    <property type="molecule type" value="Genomic_DNA"/>
</dbReference>
<sequence>MEMLLQDSRALGATAFRWNAFLKGLDFEWETEPIPQDQAKRFDQRHIVKGLKPGCMEVIREVADLAAEYGLLLQVVLSTAHFFRFGYGGADFELQGISNRQRVSNLHHMLTDEAAMRAYFVRAAAQFRALSIPSAAKAVSCSLSTIAISGGATTRTMGFTFSLASM</sequence>
<accession>A0AB34JIP5</accession>
<dbReference type="AlphaFoldDB" id="A0AB34JIP5"/>